<dbReference type="Pfam" id="PF01048">
    <property type="entry name" value="PNP_UDP_1"/>
    <property type="match status" value="1"/>
</dbReference>
<dbReference type="PANTHER" id="PTHR37822">
    <property type="entry name" value="SPORE PHOTOPRODUCT LYASE-RELATED"/>
    <property type="match status" value="1"/>
</dbReference>
<dbReference type="Proteomes" id="UP000728968">
    <property type="component" value="Unassembled WGS sequence"/>
</dbReference>
<proteinExistence type="predicted"/>
<dbReference type="InterPro" id="IPR049539">
    <property type="entry name" value="SPL"/>
</dbReference>
<evidence type="ECO:0000259" key="1">
    <source>
        <dbReference type="Pfam" id="PF01048"/>
    </source>
</evidence>
<keyword evidence="2" id="KW-0456">Lyase</keyword>
<protein>
    <submittedName>
        <fullName evidence="2">Spore photoproduct lyase</fullName>
    </submittedName>
</protein>
<dbReference type="EMBL" id="JACJLT010000012">
    <property type="protein sequence ID" value="MBM6874508.1"/>
    <property type="molecule type" value="Genomic_DNA"/>
</dbReference>
<evidence type="ECO:0000313" key="2">
    <source>
        <dbReference type="EMBL" id="MBM6874508.1"/>
    </source>
</evidence>
<organism evidence="2 3">
    <name type="scientific">Fusobacterium mortiferum</name>
    <dbReference type="NCBI Taxonomy" id="850"/>
    <lineage>
        <taxon>Bacteria</taxon>
        <taxon>Fusobacteriati</taxon>
        <taxon>Fusobacteriota</taxon>
        <taxon>Fusobacteriia</taxon>
        <taxon>Fusobacteriales</taxon>
        <taxon>Fusobacteriaceae</taxon>
        <taxon>Fusobacterium</taxon>
    </lineage>
</organism>
<evidence type="ECO:0000313" key="3">
    <source>
        <dbReference type="Proteomes" id="UP000728968"/>
    </source>
</evidence>
<comment type="caution">
    <text evidence="2">The sequence shown here is derived from an EMBL/GenBank/DDBJ whole genome shotgun (WGS) entry which is preliminary data.</text>
</comment>
<accession>A0ABS2G1N2</accession>
<gene>
    <name evidence="2" type="ORF">H6A04_02350</name>
</gene>
<dbReference type="RefSeq" id="WP_204715700.1">
    <property type="nucleotide sequence ID" value="NZ_JACJLT010000012.1"/>
</dbReference>
<dbReference type="SUPFAM" id="SSF53167">
    <property type="entry name" value="Purine and uridine phosphorylases"/>
    <property type="match status" value="1"/>
</dbReference>
<feature type="domain" description="Nucleoside phosphorylase" evidence="1">
    <location>
        <begin position="27"/>
        <end position="104"/>
    </location>
</feature>
<reference evidence="2 3" key="1">
    <citation type="journal article" date="2021" name="Sci. Rep.">
        <title>The distribution of antibiotic resistance genes in chicken gut microbiota commensals.</title>
        <authorList>
            <person name="Juricova H."/>
            <person name="Matiasovicova J."/>
            <person name="Kubasova T."/>
            <person name="Cejkova D."/>
            <person name="Rychlik I."/>
        </authorList>
    </citation>
    <scope>NUCLEOTIDE SEQUENCE [LARGE SCALE GENOMIC DNA]</scope>
    <source>
        <strain evidence="2 3">An425</strain>
    </source>
</reference>
<sequence length="271" mass="31667">MIYISVALGVEAKPIIKYFNLKRDNEIKKLQVFKNERITLIVTGTGVLKSAIALTHILSQSVIDEDDIFLNIGICGAKSRKYQIGDIVLCNRIINSELSRNYYPDMVFEHPFKEGSLESFNSPVYSEENVIGELVDMEGAGLFEATTYFFESYQLSFFKIVSDYLDGKVTEKDVETLITSALPEVDEWLRKREEFKVEREIQFSLEEIEEIERVKSRGRFTVTMENELDNLLIYYKLRGENILNILKKYRDIEIKDKRESKRILEEIRERI</sequence>
<dbReference type="InterPro" id="IPR035994">
    <property type="entry name" value="Nucleoside_phosphorylase_sf"/>
</dbReference>
<dbReference type="PANTHER" id="PTHR37822:SF2">
    <property type="entry name" value="SPORE PHOTOPRODUCT LYASE"/>
    <property type="match status" value="1"/>
</dbReference>
<name>A0ABS2G1N2_FUSMR</name>
<dbReference type="Gene3D" id="3.40.50.1580">
    <property type="entry name" value="Nucleoside phosphorylase domain"/>
    <property type="match status" value="1"/>
</dbReference>
<dbReference type="InterPro" id="IPR000845">
    <property type="entry name" value="Nucleoside_phosphorylase_d"/>
</dbReference>
<keyword evidence="3" id="KW-1185">Reference proteome</keyword>
<dbReference type="GO" id="GO:0016829">
    <property type="term" value="F:lyase activity"/>
    <property type="evidence" value="ECO:0007669"/>
    <property type="project" value="UniProtKB-KW"/>
</dbReference>